<dbReference type="Pfam" id="PF13158">
    <property type="entry name" value="DUF3993"/>
    <property type="match status" value="1"/>
</dbReference>
<evidence type="ECO:0000313" key="1">
    <source>
        <dbReference type="EMBL" id="MBS8263267.1"/>
    </source>
</evidence>
<protein>
    <submittedName>
        <fullName evidence="1">DUF3993 domain-containing protein</fullName>
    </submittedName>
</protein>
<dbReference type="InterPro" id="IPR025056">
    <property type="entry name" value="DUF3993"/>
</dbReference>
<accession>A0A944CIP5</accession>
<dbReference type="Proteomes" id="UP000761411">
    <property type="component" value="Unassembled WGS sequence"/>
</dbReference>
<gene>
    <name evidence="1" type="ORF">DYI25_02305</name>
</gene>
<organism evidence="1 2">
    <name type="scientific">Mesobacillus boroniphilus</name>
    <dbReference type="NCBI Taxonomy" id="308892"/>
    <lineage>
        <taxon>Bacteria</taxon>
        <taxon>Bacillati</taxon>
        <taxon>Bacillota</taxon>
        <taxon>Bacilli</taxon>
        <taxon>Bacillales</taxon>
        <taxon>Bacillaceae</taxon>
        <taxon>Mesobacillus</taxon>
    </lineage>
</organism>
<reference evidence="1 2" key="1">
    <citation type="journal article" date="2021" name="Microorganisms">
        <title>Bacterial Dimethylsulfoniopropionate Biosynthesis in the East China Sea.</title>
        <authorList>
            <person name="Liu J."/>
            <person name="Zhang Y."/>
            <person name="Liu J."/>
            <person name="Zhong H."/>
            <person name="Williams B.T."/>
            <person name="Zheng Y."/>
            <person name="Curson A.R.J."/>
            <person name="Sun C."/>
            <person name="Sun H."/>
            <person name="Song D."/>
            <person name="Wagner Mackenzie B."/>
            <person name="Bermejo Martinez A."/>
            <person name="Todd J.D."/>
            <person name="Zhang X.H."/>
        </authorList>
    </citation>
    <scope>NUCLEOTIDE SEQUENCE [LARGE SCALE GENOMIC DNA]</scope>
    <source>
        <strain evidence="1 2">ESS08</strain>
    </source>
</reference>
<name>A0A944CIP5_9BACI</name>
<proteinExistence type="predicted"/>
<evidence type="ECO:0000313" key="2">
    <source>
        <dbReference type="Proteomes" id="UP000761411"/>
    </source>
</evidence>
<dbReference type="EMBL" id="QTKX01000001">
    <property type="protein sequence ID" value="MBS8263267.1"/>
    <property type="molecule type" value="Genomic_DNA"/>
</dbReference>
<sequence>MLVELYLLVIMEEGEKMDKRLKLLFLFLSFLLFLVPANAYAKSGLDGREDVFTFLEKAFDSQVSLSEKGRTMKEIEGVLDPYFTEGYKARFIEENVVGQENEYQTYGTDFAPYFIPFYAFSEKTKVVEMENEIYVVEFFPGNAEGPVSYEDHYEGLKLVNEDGNWKVADYLYDQVPQEVINKAYPEKAKEQQQAVNPEEKSMIGKIVFGPNFSTLKTFMELGVIFKNENRTLLFGLL</sequence>
<keyword evidence="2" id="KW-1185">Reference proteome</keyword>
<comment type="caution">
    <text evidence="1">The sequence shown here is derived from an EMBL/GenBank/DDBJ whole genome shotgun (WGS) entry which is preliminary data.</text>
</comment>
<dbReference type="AlphaFoldDB" id="A0A944CIP5"/>